<reference evidence="1 2" key="1">
    <citation type="submission" date="2019-12" db="EMBL/GenBank/DDBJ databases">
        <authorList>
            <person name="Wolfe R."/>
            <person name="Danczak R."/>
            <person name="Wilkins M."/>
        </authorList>
    </citation>
    <scope>NUCLEOTIDE SEQUENCE [LARGE SCALE GENOMIC DNA]</scope>
    <source>
        <strain evidence="1">X2_MaxBin.013</strain>
    </source>
</reference>
<comment type="caution">
    <text evidence="1">The sequence shown here is derived from an EMBL/GenBank/DDBJ whole genome shotgun (WGS) entry which is preliminary data.</text>
</comment>
<evidence type="ECO:0000313" key="1">
    <source>
        <dbReference type="EMBL" id="KAF0135075.1"/>
    </source>
</evidence>
<organism evidence="1 2">
    <name type="scientific">Candidatus Saganbacteria bacterium</name>
    <dbReference type="NCBI Taxonomy" id="2575572"/>
    <lineage>
        <taxon>Bacteria</taxon>
        <taxon>Bacillati</taxon>
        <taxon>Saganbacteria</taxon>
    </lineage>
</organism>
<dbReference type="EMBL" id="WPAF01000002">
    <property type="protein sequence ID" value="KAF0135075.1"/>
    <property type="molecule type" value="Genomic_DNA"/>
</dbReference>
<dbReference type="AlphaFoldDB" id="A0A833P0F3"/>
<sequence>MQVVNEIDTNTTAICAMQSRTGLAENINQWTKAYPDVLTTSSFSFWGKDEVQVKEERLSLSNTSLNKEWYDIGRNWTNRRLVYRGVNTTDNESFSTVRGDKWIRPKKSTIGALVKGAVGWVGNDLDELLNEIKKLRGNIEL</sequence>
<proteinExistence type="predicted"/>
<accession>A0A833P0F3</accession>
<dbReference type="Proteomes" id="UP000488506">
    <property type="component" value="Unassembled WGS sequence"/>
</dbReference>
<gene>
    <name evidence="1" type="ORF">FD145_213</name>
</gene>
<protein>
    <submittedName>
        <fullName evidence="1">Uncharacterized protein</fullName>
    </submittedName>
</protein>
<evidence type="ECO:0000313" key="2">
    <source>
        <dbReference type="Proteomes" id="UP000488506"/>
    </source>
</evidence>
<name>A0A833P0F3_UNCSA</name>